<reference evidence="5" key="2">
    <citation type="submission" date="2024-04" db="EMBL/GenBank/DDBJ databases">
        <authorList>
            <person name="Chen Y."/>
            <person name="Shah S."/>
            <person name="Dougan E. K."/>
            <person name="Thang M."/>
            <person name="Chan C."/>
        </authorList>
    </citation>
    <scope>NUCLEOTIDE SEQUENCE [LARGE SCALE GENOMIC DNA]</scope>
</reference>
<gene>
    <name evidence="4" type="ORF">C1SCF055_LOCUS45140</name>
</gene>
<name>A0A9P1M674_9DINO</name>
<keyword evidence="6" id="KW-0808">Transferase</keyword>
<organism evidence="4">
    <name type="scientific">Cladocopium goreaui</name>
    <dbReference type="NCBI Taxonomy" id="2562237"/>
    <lineage>
        <taxon>Eukaryota</taxon>
        <taxon>Sar</taxon>
        <taxon>Alveolata</taxon>
        <taxon>Dinophyceae</taxon>
        <taxon>Suessiales</taxon>
        <taxon>Symbiodiniaceae</taxon>
        <taxon>Cladocopium</taxon>
    </lineage>
</organism>
<keyword evidence="6" id="KW-0675">Receptor</keyword>
<dbReference type="OrthoDB" id="6515930at2759"/>
<dbReference type="AlphaFoldDB" id="A0A9P1M674"/>
<feature type="transmembrane region" description="Helical" evidence="1">
    <location>
        <begin position="646"/>
        <end position="665"/>
    </location>
</feature>
<dbReference type="GO" id="GO:0016301">
    <property type="term" value="F:kinase activity"/>
    <property type="evidence" value="ECO:0007669"/>
    <property type="project" value="UniProtKB-KW"/>
</dbReference>
<dbReference type="PANTHER" id="PTHR11319:SF35">
    <property type="entry name" value="OUTER MEMBRANE PROTEIN PMPC-RELATED"/>
    <property type="match status" value="1"/>
</dbReference>
<keyword evidence="1" id="KW-1133">Transmembrane helix</keyword>
<feature type="chain" id="PRO_5043273215" evidence="2">
    <location>
        <begin position="23"/>
        <end position="1196"/>
    </location>
</feature>
<keyword evidence="1" id="KW-0812">Transmembrane</keyword>
<dbReference type="EMBL" id="CAMXCT010006831">
    <property type="protein sequence ID" value="CAI4020754.1"/>
    <property type="molecule type" value="Genomic_DNA"/>
</dbReference>
<evidence type="ECO:0000313" key="5">
    <source>
        <dbReference type="EMBL" id="CAL1174129.1"/>
    </source>
</evidence>
<dbReference type="SMART" id="SM01411">
    <property type="entry name" value="Ephrin_rec_like"/>
    <property type="match status" value="2"/>
</dbReference>
<evidence type="ECO:0000256" key="2">
    <source>
        <dbReference type="SAM" id="SignalP"/>
    </source>
</evidence>
<keyword evidence="6" id="KW-0418">Kinase</keyword>
<evidence type="ECO:0000313" key="7">
    <source>
        <dbReference type="Proteomes" id="UP001152797"/>
    </source>
</evidence>
<evidence type="ECO:0000313" key="4">
    <source>
        <dbReference type="EMBL" id="CAI4020754.1"/>
    </source>
</evidence>
<dbReference type="Gene3D" id="2.10.50.10">
    <property type="entry name" value="Tumor Necrosis Factor Receptor, subunit A, domain 2"/>
    <property type="match status" value="2"/>
</dbReference>
<keyword evidence="1" id="KW-0472">Membrane</keyword>
<dbReference type="PANTHER" id="PTHR11319">
    <property type="entry name" value="G PROTEIN-COUPLED RECEPTOR-RELATED"/>
    <property type="match status" value="1"/>
</dbReference>
<evidence type="ECO:0000313" key="6">
    <source>
        <dbReference type="EMBL" id="CAL4808066.1"/>
    </source>
</evidence>
<dbReference type="EMBL" id="CAMXCT020006831">
    <property type="protein sequence ID" value="CAL1174129.1"/>
    <property type="molecule type" value="Genomic_DNA"/>
</dbReference>
<dbReference type="SUPFAM" id="SSF57184">
    <property type="entry name" value="Growth factor receptor domain"/>
    <property type="match status" value="1"/>
</dbReference>
<reference evidence="4" key="1">
    <citation type="submission" date="2022-10" db="EMBL/GenBank/DDBJ databases">
        <authorList>
            <person name="Chen Y."/>
            <person name="Dougan E. K."/>
            <person name="Chan C."/>
            <person name="Rhodes N."/>
            <person name="Thang M."/>
        </authorList>
    </citation>
    <scope>NUCLEOTIDE SEQUENCE</scope>
</reference>
<feature type="transmembrane region" description="Helical" evidence="1">
    <location>
        <begin position="677"/>
        <end position="698"/>
    </location>
</feature>
<feature type="signal peptide" evidence="2">
    <location>
        <begin position="1"/>
        <end position="22"/>
    </location>
</feature>
<evidence type="ECO:0000259" key="3">
    <source>
        <dbReference type="Pfam" id="PF07699"/>
    </source>
</evidence>
<keyword evidence="2" id="KW-0732">Signal</keyword>
<dbReference type="Pfam" id="PF07699">
    <property type="entry name" value="Ephrin_rec_like"/>
    <property type="match status" value="1"/>
</dbReference>
<feature type="transmembrane region" description="Helical" evidence="1">
    <location>
        <begin position="982"/>
        <end position="1011"/>
    </location>
</feature>
<feature type="domain" description="Tyrosine-protein kinase ephrin type A/B receptor-like" evidence="3">
    <location>
        <begin position="493"/>
        <end position="534"/>
    </location>
</feature>
<proteinExistence type="predicted"/>
<dbReference type="Proteomes" id="UP001152797">
    <property type="component" value="Unassembled WGS sequence"/>
</dbReference>
<evidence type="ECO:0000256" key="1">
    <source>
        <dbReference type="SAM" id="Phobius"/>
    </source>
</evidence>
<dbReference type="InterPro" id="IPR011641">
    <property type="entry name" value="Tyr-kin_ephrin_A/B_rcpt-like"/>
</dbReference>
<dbReference type="InterPro" id="IPR009030">
    <property type="entry name" value="Growth_fac_rcpt_cys_sf"/>
</dbReference>
<feature type="transmembrane region" description="Helical" evidence="1">
    <location>
        <begin position="733"/>
        <end position="756"/>
    </location>
</feature>
<dbReference type="EMBL" id="CAMXCT030006831">
    <property type="protein sequence ID" value="CAL4808066.1"/>
    <property type="molecule type" value="Genomic_DNA"/>
</dbReference>
<feature type="transmembrane region" description="Helical" evidence="1">
    <location>
        <begin position="848"/>
        <end position="870"/>
    </location>
</feature>
<accession>A0A9P1M674</accession>
<dbReference type="SUPFAM" id="SSF53850">
    <property type="entry name" value="Periplasmic binding protein-like II"/>
    <property type="match status" value="1"/>
</dbReference>
<comment type="caution">
    <text evidence="4">The sequence shown here is derived from an EMBL/GenBank/DDBJ whole genome shotgun (WGS) entry which is preliminary data.</text>
</comment>
<sequence>MQSRHVSLGFVRLGLLAAVVAGAERCLEDAIAPSERRNLSNTEGESYPLGIWVNQWASGELTAAMAQILIQEKLGFHVLTGKGSVTVAQIFAMAGCKTPNDGEDRGCGPAPKQTYFHVGMEGWTGSNPTYWDAIQRDFPATAPVKLGLIGYDGISGQHIMSEVLQRAEAEGLYLEFYRSYNVSLHNPGLYFDRITKVNTSDLKPCEQTMLFHPANMQNYLETTGDTEGVELVNGTLRGKCFEEYFWLPPACRLETSKCFLFLTAFGYETEVMMQRATIFHMPVVPVDVKDWDTYAKLAAEVSSLFYWWQPDPTFIGINTKMISYPPHNTSAWSRGISLSATQGIRLDKYGSRDLEVLAPTVRELIGSFSLKMDALSQLLLHQKMNGTSAMEEACTWLKGHREIWEEWLPDTTKCFPQFGLFNKATEVFVESREGDSSSLICKACPSGSFSRPLRDGKGLTSVCLSCAPGSVQSSGASTACEPCPLGEHQEDFGAASCKRCTVGSYQNVTGQSLCKTCPEKRTTVGLGAESLAECVCKAGLIEMDGQCVPCIEGLSCPIGSTVEGLLIATLPVNESDADVQGPFLLQGYNSHPGAPLTIYQCRDHCPGGSPGSCSNGRVGFTCAECPRGTFASLEGRCAQCAEGNQALWMIGVGILLFLGIFPAYVSLTQPYSPKTQLGGITASILGLLVNLVQNLLVISTAPTSWPALMLGMTNVLNVMTLNPELLGVPCVGLLDVVTVYFLRALVFPAMVGILLVTSAFSRLLPSALQGLQRCAVPRRVLRGHFVTRLFERWTWHGTACVIGKFCQVTFPTMANVGLSPMMCYKHPGGQMHSIVKYSNTFCGSSDHVLMLTTGAALLSFTAGFLVFCIWAGRRAPRLSLEGQAAVKFLFEEFRPDMAWFGVVTLSRGLFLSLPSVIVPNRPNVQLVMMHSVMLFSLVFQGYCQPWKSPAVNLVDAISQSLFLTLLGIGLGGLEQSEAAVDVLMTLGTFVCICLLLVFAVALLTFGAALLVEKLFDSALGLGRRCASLGEVPEPALIVFLLQNVASSIKRTASHRTTFTAAVDQLGTHDARMILMSLTILEMEMGLSSTRSSSMTLPGADAEFAKQLSDIAEPYRIAGGAQPRAPRTGTAVAKRRMSCQAAAFRGSLKFSLSGLSQESLAAGSVDDLGAQEPMSETLNLKDYLAQVEAEKMVRAEF</sequence>
<protein>
    <submittedName>
        <fullName evidence="6">Tyrosine-protein kinase ephrin type A/B receptor-like domain-containing protein</fullName>
    </submittedName>
</protein>
<keyword evidence="7" id="KW-1185">Reference proteome</keyword>